<reference evidence="3 4" key="2">
    <citation type="journal article" date="2014" name="PLoS ONE">
        <title>Evolution of mitochondria reconstructed from the energy metabolism of living bacteria.</title>
        <authorList>
            <person name="Degli Esposti M."/>
            <person name="Chouaia B."/>
            <person name="Comandatore F."/>
            <person name="Crotti E."/>
            <person name="Sassera D."/>
            <person name="Lievens P.M."/>
            <person name="Daffonchio D."/>
            <person name="Bandi C."/>
        </authorList>
    </citation>
    <scope>NUCLEOTIDE SEQUENCE [LARGE SCALE GENOMIC DNA]</scope>
    <source>
        <strain evidence="4">AM169</strain>
    </source>
</reference>
<name>A0A7U7G421_9PROT</name>
<evidence type="ECO:0000313" key="3">
    <source>
        <dbReference type="EMBL" id="CDG32685.1"/>
    </source>
</evidence>
<dbReference type="PANTHER" id="PTHR37944">
    <property type="entry name" value="PORIN B"/>
    <property type="match status" value="1"/>
</dbReference>
<comment type="caution">
    <text evidence="3">The sequence shown here is derived from an EMBL/GenBank/DDBJ whole genome shotgun (WGS) entry which is preliminary data.</text>
</comment>
<dbReference type="RefSeq" id="WP_081847778.1">
    <property type="nucleotide sequence ID" value="NZ_CBLY010000008.1"/>
</dbReference>
<evidence type="ECO:0000256" key="2">
    <source>
        <dbReference type="RuleBase" id="RU363072"/>
    </source>
</evidence>
<dbReference type="AlphaFoldDB" id="A0A7U7G421"/>
<sequence>MPAIFSCPIRQNVPISLKELRRYSSVFLKKLAKHWSWLLPVALFCFATPGAQAQVLDEIVGNEPLLRVDTPLPAHGGYTTSVPPFGRPEALFPHGFGMTDWLRKRGIALLLDNTNEFAGAITPPKKNYPNSQHFAPYKQGASNAGQYAASLNINWEQLIGLRGFSTHSIVVGRYGTTANRMFGDWLNHASEDYGGGGNVVVHLVMAYGEEDLFNGRLAIAAGRMAEMSDFQNSPLFCNFQNGSICGRPKAATDSSFVSGYPAAVWAGRIRVRPSRFLYIQSGLYAGENGIYKNEQHRTGFKFNGGNINGFRLPFEMGWEPLFGKNHPGHYKVGGVMMTAPSPDNYLDEQGRPYALTHGRPRTRHDGYGAWFMADQHILNHYHSSKRGITLLGGFLYNDKRIALREWEAYGALIDRGIFCSRPFDTFGLSFTYEKIAPGVQATETMMLDTQQFSRLPDHATGVQRHAAVFEVNYAIHVYRGVIFQPLLEYFFRPNGQGNLRDAALLGFKSHIEIF</sequence>
<dbReference type="Proteomes" id="UP000027590">
    <property type="component" value="Unassembled WGS sequence"/>
</dbReference>
<dbReference type="GO" id="GO:0016020">
    <property type="term" value="C:membrane"/>
    <property type="evidence" value="ECO:0007669"/>
    <property type="project" value="InterPro"/>
</dbReference>
<dbReference type="InterPro" id="IPR052932">
    <property type="entry name" value="OprB_Porin"/>
</dbReference>
<dbReference type="EMBL" id="CBLY010000008">
    <property type="protein sequence ID" value="CDG32685.1"/>
    <property type="molecule type" value="Genomic_DNA"/>
</dbReference>
<dbReference type="InterPro" id="IPR007049">
    <property type="entry name" value="Carb-sel_porin_OprB"/>
</dbReference>
<dbReference type="GO" id="GO:0008643">
    <property type="term" value="P:carbohydrate transport"/>
    <property type="evidence" value="ECO:0007669"/>
    <property type="project" value="InterPro"/>
</dbReference>
<organism evidence="3 4">
    <name type="scientific">Parasaccharibacter apium</name>
    <dbReference type="NCBI Taxonomy" id="1510841"/>
    <lineage>
        <taxon>Bacteria</taxon>
        <taxon>Pseudomonadati</taxon>
        <taxon>Pseudomonadota</taxon>
        <taxon>Alphaproteobacteria</taxon>
        <taxon>Acetobacterales</taxon>
        <taxon>Acetobacteraceae</taxon>
        <taxon>Parasaccharibacter</taxon>
    </lineage>
</organism>
<dbReference type="InterPro" id="IPR038673">
    <property type="entry name" value="OprB_sf"/>
</dbReference>
<gene>
    <name evidence="3" type="ORF">SACS_1824</name>
</gene>
<dbReference type="Pfam" id="PF04966">
    <property type="entry name" value="OprB"/>
    <property type="match status" value="1"/>
</dbReference>
<evidence type="ECO:0000313" key="4">
    <source>
        <dbReference type="Proteomes" id="UP000027590"/>
    </source>
</evidence>
<dbReference type="GO" id="GO:0015288">
    <property type="term" value="F:porin activity"/>
    <property type="evidence" value="ECO:0007669"/>
    <property type="project" value="InterPro"/>
</dbReference>
<accession>A0A7U7G421</accession>
<dbReference type="PANTHER" id="PTHR37944:SF1">
    <property type="entry name" value="PORIN B"/>
    <property type="match status" value="1"/>
</dbReference>
<comment type="similarity">
    <text evidence="1 2">Belongs to the OprB family.</text>
</comment>
<proteinExistence type="inferred from homology"/>
<dbReference type="Gene3D" id="2.40.160.180">
    <property type="entry name" value="Carbohydrate-selective porin OprB"/>
    <property type="match status" value="1"/>
</dbReference>
<reference evidence="3 4" key="1">
    <citation type="journal article" date="2014" name="Genome Biol. Evol.">
        <title>Acetic acid bacteria genomes reveal functional traits for adaptation to life in insect guts.</title>
        <authorList>
            <person name="Chouaia B."/>
            <person name="Gaiarsa S."/>
            <person name="Crotti E."/>
            <person name="Comandatore F."/>
            <person name="Degli Esposti M."/>
            <person name="Ricci I."/>
            <person name="Alma A."/>
            <person name="Favia G."/>
            <person name="Bandi C."/>
            <person name="Daffonchio D."/>
        </authorList>
    </citation>
    <scope>NUCLEOTIDE SEQUENCE [LARGE SCALE GENOMIC DNA]</scope>
    <source>
        <strain evidence="4">AM169</strain>
    </source>
</reference>
<evidence type="ECO:0000256" key="1">
    <source>
        <dbReference type="ARBA" id="ARBA00008769"/>
    </source>
</evidence>
<protein>
    <submittedName>
        <fullName evidence="3">Carbohydrate-selective porin OprB</fullName>
    </submittedName>
</protein>